<feature type="coiled-coil region" evidence="1">
    <location>
        <begin position="44"/>
        <end position="108"/>
    </location>
</feature>
<evidence type="ECO:0000313" key="3">
    <source>
        <dbReference type="Proteomes" id="UP000714275"/>
    </source>
</evidence>
<accession>A0A9P7D8X1</accession>
<dbReference type="AlphaFoldDB" id="A0A9P7D8X1"/>
<keyword evidence="1" id="KW-0175">Coiled coil</keyword>
<dbReference type="Proteomes" id="UP000714275">
    <property type="component" value="Unassembled WGS sequence"/>
</dbReference>
<evidence type="ECO:0000313" key="2">
    <source>
        <dbReference type="EMBL" id="KAG1783392.1"/>
    </source>
</evidence>
<gene>
    <name evidence="2" type="ORF">EV702DRAFT_1061937</name>
</gene>
<organism evidence="2 3">
    <name type="scientific">Suillus placidus</name>
    <dbReference type="NCBI Taxonomy" id="48579"/>
    <lineage>
        <taxon>Eukaryota</taxon>
        <taxon>Fungi</taxon>
        <taxon>Dikarya</taxon>
        <taxon>Basidiomycota</taxon>
        <taxon>Agaricomycotina</taxon>
        <taxon>Agaricomycetes</taxon>
        <taxon>Agaricomycetidae</taxon>
        <taxon>Boletales</taxon>
        <taxon>Suillineae</taxon>
        <taxon>Suillaceae</taxon>
        <taxon>Suillus</taxon>
    </lineage>
</organism>
<sequence length="228" mass="25572">MANMRRAHSVRNYGKTPLALASDDLGILREGDEPAIEDVLRRQLLDKDRENDKLQSTILTLQQQLALRPPIERIQELEKEYKNLDLILQGTQRENERCMAELDRVKTREKMLEQALAKFAGENWQSVLDIAPSSSTFAARAVMGSVFSRGTPIPQSGTPDPSISSPGSQVTVEAALTQVEQIRLLVLGMEQRLQNREEKLAKTIEHVEAQEIKCDALKKEVMATKVAV</sequence>
<feature type="coiled-coil region" evidence="1">
    <location>
        <begin position="190"/>
        <end position="220"/>
    </location>
</feature>
<dbReference type="EMBL" id="JABBWD010000002">
    <property type="protein sequence ID" value="KAG1783392.1"/>
    <property type="molecule type" value="Genomic_DNA"/>
</dbReference>
<keyword evidence="3" id="KW-1185">Reference proteome</keyword>
<evidence type="ECO:0000256" key="1">
    <source>
        <dbReference type="SAM" id="Coils"/>
    </source>
</evidence>
<dbReference type="OrthoDB" id="3363533at2759"/>
<name>A0A9P7D8X1_9AGAM</name>
<proteinExistence type="predicted"/>
<protein>
    <submittedName>
        <fullName evidence="2">Uncharacterized protein</fullName>
    </submittedName>
</protein>
<reference evidence="2" key="1">
    <citation type="journal article" date="2020" name="New Phytol.">
        <title>Comparative genomics reveals dynamic genome evolution in host specialist ectomycorrhizal fungi.</title>
        <authorList>
            <person name="Lofgren L.A."/>
            <person name="Nguyen N.H."/>
            <person name="Vilgalys R."/>
            <person name="Ruytinx J."/>
            <person name="Liao H.L."/>
            <person name="Branco S."/>
            <person name="Kuo A."/>
            <person name="LaButti K."/>
            <person name="Lipzen A."/>
            <person name="Andreopoulos W."/>
            <person name="Pangilinan J."/>
            <person name="Riley R."/>
            <person name="Hundley H."/>
            <person name="Na H."/>
            <person name="Barry K."/>
            <person name="Grigoriev I.V."/>
            <person name="Stajich J.E."/>
            <person name="Kennedy P.G."/>
        </authorList>
    </citation>
    <scope>NUCLEOTIDE SEQUENCE</scope>
    <source>
        <strain evidence="2">DOB743</strain>
    </source>
</reference>
<comment type="caution">
    <text evidence="2">The sequence shown here is derived from an EMBL/GenBank/DDBJ whole genome shotgun (WGS) entry which is preliminary data.</text>
</comment>